<protein>
    <submittedName>
        <fullName evidence="12">Lactadherin</fullName>
    </submittedName>
</protein>
<dbReference type="GO" id="GO:0005886">
    <property type="term" value="C:plasma membrane"/>
    <property type="evidence" value="ECO:0007669"/>
    <property type="project" value="TreeGrafter"/>
</dbReference>
<dbReference type="SMART" id="SM00179">
    <property type="entry name" value="EGF_CA"/>
    <property type="match status" value="1"/>
</dbReference>
<dbReference type="Proteomes" id="UP001152320">
    <property type="component" value="Chromosome 2"/>
</dbReference>
<dbReference type="SUPFAM" id="SSF57196">
    <property type="entry name" value="EGF/Laminin"/>
    <property type="match status" value="1"/>
</dbReference>
<dbReference type="Gene3D" id="2.60.120.260">
    <property type="entry name" value="Galactose-binding domain-like"/>
    <property type="match status" value="4"/>
</dbReference>
<reference evidence="12" key="1">
    <citation type="submission" date="2021-10" db="EMBL/GenBank/DDBJ databases">
        <title>Tropical sea cucumber genome reveals ecological adaptation and Cuvierian tubules defense mechanism.</title>
        <authorList>
            <person name="Chen T."/>
        </authorList>
    </citation>
    <scope>NUCLEOTIDE SEQUENCE</scope>
    <source>
        <strain evidence="12">Nanhai2018</strain>
        <tissue evidence="12">Muscle</tissue>
    </source>
</reference>
<dbReference type="GO" id="GO:0007155">
    <property type="term" value="P:cell adhesion"/>
    <property type="evidence" value="ECO:0007669"/>
    <property type="project" value="UniProtKB-KW"/>
</dbReference>
<dbReference type="PROSITE" id="PS50026">
    <property type="entry name" value="EGF_3"/>
    <property type="match status" value="1"/>
</dbReference>
<dbReference type="CDD" id="cd00037">
    <property type="entry name" value="CLECT"/>
    <property type="match status" value="1"/>
</dbReference>
<comment type="subcellular location">
    <subcellularLocation>
        <location evidence="1">Endomembrane system</location>
        <topology evidence="1">Peripheral membrane protein</topology>
    </subcellularLocation>
    <subcellularLocation>
        <location evidence="2">Secreted</location>
    </subcellularLocation>
</comment>
<evidence type="ECO:0000256" key="2">
    <source>
        <dbReference type="ARBA" id="ARBA00004613"/>
    </source>
</evidence>
<keyword evidence="13" id="KW-1185">Reference proteome</keyword>
<dbReference type="CDD" id="cd00057">
    <property type="entry name" value="FA58C"/>
    <property type="match status" value="2"/>
</dbReference>
<keyword evidence="3" id="KW-0964">Secreted</keyword>
<keyword evidence="4 8" id="KW-0245">EGF-like domain</keyword>
<dbReference type="InterPro" id="IPR049883">
    <property type="entry name" value="NOTCH1_EGF-like"/>
</dbReference>
<dbReference type="CDD" id="cd00054">
    <property type="entry name" value="EGF_CA"/>
    <property type="match status" value="1"/>
</dbReference>
<keyword evidence="5" id="KW-0130">Cell adhesion</keyword>
<evidence type="ECO:0000313" key="12">
    <source>
        <dbReference type="EMBL" id="KAJ8046998.1"/>
    </source>
</evidence>
<dbReference type="InterPro" id="IPR050633">
    <property type="entry name" value="Neuropilin_MCO_CoagFactor"/>
</dbReference>
<accession>A0A9Q1CKN9</accession>
<dbReference type="GO" id="GO:0005576">
    <property type="term" value="C:extracellular region"/>
    <property type="evidence" value="ECO:0007669"/>
    <property type="project" value="UniProtKB-SubCell"/>
</dbReference>
<dbReference type="InterPro" id="IPR016186">
    <property type="entry name" value="C-type_lectin-like/link_sf"/>
</dbReference>
<dbReference type="InterPro" id="IPR000421">
    <property type="entry name" value="FA58C"/>
</dbReference>
<dbReference type="InterPro" id="IPR008979">
    <property type="entry name" value="Galactose-bd-like_sf"/>
</dbReference>
<evidence type="ECO:0000256" key="6">
    <source>
        <dbReference type="ARBA" id="ARBA00023136"/>
    </source>
</evidence>
<dbReference type="PANTHER" id="PTHR46806:SF5">
    <property type="entry name" value="F5_8 TYPE C DOMAIN-CONTAINING PROTEIN"/>
    <property type="match status" value="1"/>
</dbReference>
<comment type="caution">
    <text evidence="8">Lacks conserved residue(s) required for the propagation of feature annotation.</text>
</comment>
<name>A0A9Q1CKN9_HOLLE</name>
<dbReference type="SMART" id="SM00181">
    <property type="entry name" value="EGF"/>
    <property type="match status" value="1"/>
</dbReference>
<dbReference type="GO" id="GO:0038023">
    <property type="term" value="F:signaling receptor activity"/>
    <property type="evidence" value="ECO:0007669"/>
    <property type="project" value="TreeGrafter"/>
</dbReference>
<keyword evidence="7" id="KW-1015">Disulfide bond</keyword>
<dbReference type="InterPro" id="IPR001881">
    <property type="entry name" value="EGF-like_Ca-bd_dom"/>
</dbReference>
<dbReference type="InterPro" id="IPR000742">
    <property type="entry name" value="EGF"/>
</dbReference>
<dbReference type="SMART" id="SM00231">
    <property type="entry name" value="FA58C"/>
    <property type="match status" value="2"/>
</dbReference>
<evidence type="ECO:0000259" key="10">
    <source>
        <dbReference type="PROSITE" id="PS50026"/>
    </source>
</evidence>
<evidence type="ECO:0000256" key="3">
    <source>
        <dbReference type="ARBA" id="ARBA00022525"/>
    </source>
</evidence>
<dbReference type="PROSITE" id="PS50022">
    <property type="entry name" value="FA58C_3"/>
    <property type="match status" value="3"/>
</dbReference>
<feature type="domain" description="F5/8 type C" evidence="9">
    <location>
        <begin position="245"/>
        <end position="403"/>
    </location>
</feature>
<evidence type="ECO:0000256" key="8">
    <source>
        <dbReference type="PROSITE-ProRule" id="PRU00076"/>
    </source>
</evidence>
<dbReference type="EMBL" id="JAIZAY010000002">
    <property type="protein sequence ID" value="KAJ8046998.1"/>
    <property type="molecule type" value="Genomic_DNA"/>
</dbReference>
<dbReference type="InterPro" id="IPR001304">
    <property type="entry name" value="C-type_lectin-like"/>
</dbReference>
<dbReference type="PROSITE" id="PS00010">
    <property type="entry name" value="ASX_HYDROXYL"/>
    <property type="match status" value="1"/>
</dbReference>
<dbReference type="Pfam" id="PF07645">
    <property type="entry name" value="EGF_CA"/>
    <property type="match status" value="1"/>
</dbReference>
<gene>
    <name evidence="12" type="ORF">HOLleu_05864</name>
</gene>
<feature type="domain" description="C-type lectin" evidence="11">
    <location>
        <begin position="420"/>
        <end position="542"/>
    </location>
</feature>
<feature type="domain" description="F5/8 type C" evidence="9">
    <location>
        <begin position="139"/>
        <end position="200"/>
    </location>
</feature>
<dbReference type="OrthoDB" id="10046852at2759"/>
<evidence type="ECO:0000259" key="11">
    <source>
        <dbReference type="PROSITE" id="PS50041"/>
    </source>
</evidence>
<dbReference type="GO" id="GO:0012505">
    <property type="term" value="C:endomembrane system"/>
    <property type="evidence" value="ECO:0007669"/>
    <property type="project" value="UniProtKB-SubCell"/>
</dbReference>
<dbReference type="PROSITE" id="PS50041">
    <property type="entry name" value="C_TYPE_LECTIN_2"/>
    <property type="match status" value="1"/>
</dbReference>
<dbReference type="GO" id="GO:0005509">
    <property type="term" value="F:calcium ion binding"/>
    <property type="evidence" value="ECO:0007669"/>
    <property type="project" value="InterPro"/>
</dbReference>
<keyword evidence="6" id="KW-0472">Membrane</keyword>
<evidence type="ECO:0000259" key="9">
    <source>
        <dbReference type="PROSITE" id="PS50022"/>
    </source>
</evidence>
<dbReference type="Gene3D" id="2.10.25.10">
    <property type="entry name" value="Laminin"/>
    <property type="match status" value="1"/>
</dbReference>
<dbReference type="PANTHER" id="PTHR46806">
    <property type="entry name" value="F5/8 TYPE C DOMAIN-CONTAINING PROTEIN"/>
    <property type="match status" value="1"/>
</dbReference>
<dbReference type="Gene3D" id="3.10.100.10">
    <property type="entry name" value="Mannose-Binding Protein A, subunit A"/>
    <property type="match status" value="1"/>
</dbReference>
<dbReference type="AlphaFoldDB" id="A0A9Q1CKN9"/>
<feature type="domain" description="EGF-like" evidence="10">
    <location>
        <begin position="555"/>
        <end position="595"/>
    </location>
</feature>
<evidence type="ECO:0000313" key="13">
    <source>
        <dbReference type="Proteomes" id="UP001152320"/>
    </source>
</evidence>
<sequence length="727" mass="82885">MTASSYYSVYHLPDHARLHYEYYWRPEDSDVSPWLQVCFDTRMVITGILMQGSGSADHGWVEYFSVGYSADGIHWWFMRDHTSDNHPKLIFRANGEHKCVKPVTFPSTIRAKCLRIYPTKMSKVIGLRIDIIGCQDNDCDKVLGLSTGLIPDTSFSASSSDSLGIHSPHMARVSPYHDIGAGWVPLVSSPQAWIQIFLGNSDRNTLQVNYLATSFTASKIKVTPVTWYNRICLRLEFIGCIHRVCTRRLGMETREIGNDQVKPSSSSDKMKSTSGRLHYETWETPERRKACWGPRGLSVPDEYIQIDLLEPHTITGIITQGSGDHWHYHWVTSYRVDFNSTLEDKFHTYLDRDGQDKIFSGNNDQSTEVFHELDRPFVTNVVRIKPYTWYNVTPCMRVEVVGCPYEEVGDVCDMKGTLQYKGFCLGSVQNQSNNACRDIFSESSSLLTIKSDALFEFVQKWSRHFQIPHQQLYRIGLESVYNINVTNITLSHNSPPEFQWTDGTPLTLNYFRTAIDNLAPNRHYCVQMLLFDDLWWSTYECQSASHTRASICQRDIDECIGRNNVCSHTCINTPGGFYCSCPRGMILGPNLTHCIDSCDIILNEQIDVSVLTDYSTPSCYFVYNNDADYFTANQACAEIGSKLISLEDVLLFQNISEGREIISWVAEPERLQLQYNGSVCSVVGLGEDNRVRQEEVSCTQNETYICKNGMIGDISSFRRITQVDTFQ</sequence>
<comment type="caution">
    <text evidence="12">The sequence shown here is derived from an EMBL/GenBank/DDBJ whole genome shotgun (WGS) entry which is preliminary data.</text>
</comment>
<evidence type="ECO:0000256" key="7">
    <source>
        <dbReference type="ARBA" id="ARBA00023157"/>
    </source>
</evidence>
<dbReference type="Pfam" id="PF00754">
    <property type="entry name" value="F5_F8_type_C"/>
    <property type="match status" value="2"/>
</dbReference>
<proteinExistence type="predicted"/>
<dbReference type="SUPFAM" id="SSF56436">
    <property type="entry name" value="C-type lectin-like"/>
    <property type="match status" value="1"/>
</dbReference>
<feature type="domain" description="F5/8 type C" evidence="9">
    <location>
        <begin position="1"/>
        <end position="134"/>
    </location>
</feature>
<dbReference type="PROSITE" id="PS01187">
    <property type="entry name" value="EGF_CA"/>
    <property type="match status" value="1"/>
</dbReference>
<evidence type="ECO:0000256" key="4">
    <source>
        <dbReference type="ARBA" id="ARBA00022536"/>
    </source>
</evidence>
<dbReference type="InterPro" id="IPR000152">
    <property type="entry name" value="EGF-type_Asp/Asn_hydroxyl_site"/>
</dbReference>
<dbReference type="PROSITE" id="PS01286">
    <property type="entry name" value="FA58C_2"/>
    <property type="match status" value="1"/>
</dbReference>
<evidence type="ECO:0000256" key="5">
    <source>
        <dbReference type="ARBA" id="ARBA00022889"/>
    </source>
</evidence>
<organism evidence="12 13">
    <name type="scientific">Holothuria leucospilota</name>
    <name type="common">Black long sea cucumber</name>
    <name type="synonym">Mertensiothuria leucospilota</name>
    <dbReference type="NCBI Taxonomy" id="206669"/>
    <lineage>
        <taxon>Eukaryota</taxon>
        <taxon>Metazoa</taxon>
        <taxon>Echinodermata</taxon>
        <taxon>Eleutherozoa</taxon>
        <taxon>Echinozoa</taxon>
        <taxon>Holothuroidea</taxon>
        <taxon>Aspidochirotacea</taxon>
        <taxon>Aspidochirotida</taxon>
        <taxon>Holothuriidae</taxon>
        <taxon>Holothuria</taxon>
    </lineage>
</organism>
<dbReference type="SUPFAM" id="SSF49785">
    <property type="entry name" value="Galactose-binding domain-like"/>
    <property type="match status" value="3"/>
</dbReference>
<evidence type="ECO:0000256" key="1">
    <source>
        <dbReference type="ARBA" id="ARBA00004184"/>
    </source>
</evidence>
<dbReference type="InterPro" id="IPR018097">
    <property type="entry name" value="EGF_Ca-bd_CS"/>
</dbReference>
<dbReference type="InterPro" id="IPR016187">
    <property type="entry name" value="CTDL_fold"/>
</dbReference>